<feature type="compositionally biased region" description="Basic and acidic residues" evidence="2">
    <location>
        <begin position="129"/>
        <end position="138"/>
    </location>
</feature>
<feature type="region of interest" description="Disordered" evidence="2">
    <location>
        <begin position="809"/>
        <end position="831"/>
    </location>
</feature>
<dbReference type="AlphaFoldDB" id="A0AAV2K825"/>
<protein>
    <recommendedName>
        <fullName evidence="5">Centrosomal protein of 128 kDa</fullName>
    </recommendedName>
</protein>
<feature type="compositionally biased region" description="Polar residues" evidence="2">
    <location>
        <begin position="202"/>
        <end position="216"/>
    </location>
</feature>
<feature type="compositionally biased region" description="Polar residues" evidence="2">
    <location>
        <begin position="281"/>
        <end position="293"/>
    </location>
</feature>
<proteinExistence type="predicted"/>
<dbReference type="PANTHER" id="PTHR46657">
    <property type="entry name" value="CENTROSOMAL PROTEIN OF 128 KDA"/>
    <property type="match status" value="1"/>
</dbReference>
<reference evidence="3 4" key="1">
    <citation type="submission" date="2024-04" db="EMBL/GenBank/DDBJ databases">
        <authorList>
            <person name="Waldvogel A.-M."/>
            <person name="Schoenle A."/>
        </authorList>
    </citation>
    <scope>NUCLEOTIDE SEQUENCE [LARGE SCALE GENOMIC DNA]</scope>
</reference>
<feature type="region of interest" description="Disordered" evidence="2">
    <location>
        <begin position="449"/>
        <end position="468"/>
    </location>
</feature>
<dbReference type="EMBL" id="OZ035839">
    <property type="protein sequence ID" value="CAL1586063.1"/>
    <property type="molecule type" value="Genomic_DNA"/>
</dbReference>
<feature type="compositionally biased region" description="Polar residues" evidence="2">
    <location>
        <begin position="83"/>
        <end position="107"/>
    </location>
</feature>
<gene>
    <name evidence="3" type="ORF">KC01_LOCUS16205</name>
</gene>
<accession>A0AAV2K825</accession>
<feature type="region of interest" description="Disordered" evidence="2">
    <location>
        <begin position="276"/>
        <end position="335"/>
    </location>
</feature>
<name>A0AAV2K825_KNICA</name>
<feature type="compositionally biased region" description="Gly residues" evidence="2">
    <location>
        <begin position="321"/>
        <end position="332"/>
    </location>
</feature>
<feature type="coiled-coil region" evidence="1">
    <location>
        <begin position="651"/>
        <end position="751"/>
    </location>
</feature>
<feature type="coiled-coil region" evidence="1">
    <location>
        <begin position="913"/>
        <end position="961"/>
    </location>
</feature>
<keyword evidence="4" id="KW-1185">Reference proteome</keyword>
<feature type="compositionally biased region" description="Basic residues" evidence="2">
    <location>
        <begin position="14"/>
        <end position="24"/>
    </location>
</feature>
<feature type="region of interest" description="Disordered" evidence="2">
    <location>
        <begin position="1"/>
        <end position="33"/>
    </location>
</feature>
<feature type="region of interest" description="Disordered" evidence="2">
    <location>
        <begin position="83"/>
        <end position="147"/>
    </location>
</feature>
<dbReference type="PANTHER" id="PTHR46657:SF1">
    <property type="entry name" value="CENTROSOMAL PROTEIN OF 128 KDA"/>
    <property type="match status" value="1"/>
</dbReference>
<feature type="region of interest" description="Disordered" evidence="2">
    <location>
        <begin position="541"/>
        <end position="565"/>
    </location>
</feature>
<evidence type="ECO:0000313" key="4">
    <source>
        <dbReference type="Proteomes" id="UP001497482"/>
    </source>
</evidence>
<evidence type="ECO:0000256" key="1">
    <source>
        <dbReference type="SAM" id="Coils"/>
    </source>
</evidence>
<keyword evidence="1" id="KW-0175">Coiled coil</keyword>
<dbReference type="GO" id="GO:0000922">
    <property type="term" value="C:spindle pole"/>
    <property type="evidence" value="ECO:0007669"/>
    <property type="project" value="TreeGrafter"/>
</dbReference>
<evidence type="ECO:0000256" key="2">
    <source>
        <dbReference type="SAM" id="MobiDB-lite"/>
    </source>
</evidence>
<dbReference type="GO" id="GO:0005814">
    <property type="term" value="C:centriole"/>
    <property type="evidence" value="ECO:0007669"/>
    <property type="project" value="TreeGrafter"/>
</dbReference>
<organism evidence="3 4">
    <name type="scientific">Knipowitschia caucasica</name>
    <name type="common">Caucasian dwarf goby</name>
    <name type="synonym">Pomatoschistus caucasicus</name>
    <dbReference type="NCBI Taxonomy" id="637954"/>
    <lineage>
        <taxon>Eukaryota</taxon>
        <taxon>Metazoa</taxon>
        <taxon>Chordata</taxon>
        <taxon>Craniata</taxon>
        <taxon>Vertebrata</taxon>
        <taxon>Euteleostomi</taxon>
        <taxon>Actinopterygii</taxon>
        <taxon>Neopterygii</taxon>
        <taxon>Teleostei</taxon>
        <taxon>Neoteleostei</taxon>
        <taxon>Acanthomorphata</taxon>
        <taxon>Gobiaria</taxon>
        <taxon>Gobiiformes</taxon>
        <taxon>Gobioidei</taxon>
        <taxon>Gobiidae</taxon>
        <taxon>Gobiinae</taxon>
        <taxon>Knipowitschia</taxon>
    </lineage>
</organism>
<evidence type="ECO:0000313" key="3">
    <source>
        <dbReference type="EMBL" id="CAL1586063.1"/>
    </source>
</evidence>
<evidence type="ECO:0008006" key="5">
    <source>
        <dbReference type="Google" id="ProtNLM"/>
    </source>
</evidence>
<sequence>MNTSSESDTYERTRGHRSRGRRRTREVPAADISEKISTLANTLQSTSKNLSKVDRLLGQYRDHTDDQAEAMALLRENLEDSISQLQAQRQSGRSGTKSASASASPLHTSDLDFYSESESRRFHPTSPLRDYRGSPERTRRSHSSVRFKDARLTGEEIHTLHQSLRDLRSDQHRLADDLGREILRRNRADIDTRRAMENLSEHMTASQRQDAESQCLQERDVTSKCGRRTEEPPERHKIHANEPNESITEKLLRMERERTKMEVELDRARRLLERSEDSRETLVQQVADMSSELQRSRKAHTDAQRVQAQAPHTEGEKSRGTAGGTGDYGGLPDGSNLEKEVAELKEQLRRASVMGEVEELRRALAREESEKRQLCLQVKELTSDLALREQQQLRMLNQLKELQGCEKAEKQQLEEMLDESKRSRDELRAKAQEAIRQWRAKCKRLQKELEEQASGGRESSYAQKKALSQQTEAARRELAEILGRLAHREEELRRKDVELSDSRQRQLSLEQEVRELHEAYTSLKQEAHNQASIQKSLKEENQRLEERMDSQARRRQKEEDQQADLQNALKQVTSSHAQLVQRLAEEESQKAEQRRAHSQLQVKIKSVQEERAALGQQLQLQTEVHQKELDNIRAALEEGRSKKERDLQDMLKLFTQERDEMQKHLKEVKADAASDRELCEVLRIKLDRMKDECDKLAEQLSSKEDALSLLQRKNQLLREQLDDKVKSNERRRTSESEVTILREKLSKLEAEQEVVLTAMGEELDIACRSLAKNGEDKLKAILQKPGLVRDPHRWLAETKSKVRWLSEEVRERNKREQSQRRQHQQTKDQLKALRHSHHLEQEDFLQRLDQQEKLLQSLNSEKQELLERSRNKEDEMRSLQDRVLELEMSTRTALDRLDAIPEKQSLLDNFKDLEESQRQRQHVEQRYSKYKEIVWDLQHQLDDSKRKIQEYRDKKLDATSRSLRLAALSSSIKDPFTSGSLRSDSVSVAKRSSALDLNGTFTD</sequence>
<dbReference type="InterPro" id="IPR026652">
    <property type="entry name" value="CEP128"/>
</dbReference>
<feature type="region of interest" description="Disordered" evidence="2">
    <location>
        <begin position="202"/>
        <end position="236"/>
    </location>
</feature>
<dbReference type="Proteomes" id="UP001497482">
    <property type="component" value="Chromosome 17"/>
</dbReference>
<feature type="compositionally biased region" description="Basic and acidic residues" evidence="2">
    <location>
        <begin position="217"/>
        <end position="236"/>
    </location>
</feature>
<feature type="compositionally biased region" description="Basic and acidic residues" evidence="2">
    <location>
        <begin position="541"/>
        <end position="560"/>
    </location>
</feature>